<evidence type="ECO:0000259" key="2">
    <source>
        <dbReference type="Pfam" id="PF16452"/>
    </source>
</evidence>
<feature type="domain" description="Bacteriophage CI repressor N-terminal" evidence="1">
    <location>
        <begin position="18"/>
        <end position="82"/>
    </location>
</feature>
<dbReference type="RefSeq" id="WP_011999289.1">
    <property type="nucleotide sequence ID" value="NC_009784.1"/>
</dbReference>
<dbReference type="Gene3D" id="1.10.260.40">
    <property type="entry name" value="lambda repressor-like DNA-binding domains"/>
    <property type="match status" value="1"/>
</dbReference>
<dbReference type="InterPro" id="IPR010982">
    <property type="entry name" value="Lambda_DNA-bd_dom_sf"/>
</dbReference>
<dbReference type="KEGG" id="vha:VIBHAR_05009"/>
<evidence type="ECO:0000313" key="3">
    <source>
        <dbReference type="EMBL" id="ABU72916.1"/>
    </source>
</evidence>
<protein>
    <submittedName>
        <fullName evidence="3">Uncharacterized protein</fullName>
    </submittedName>
</protein>
<dbReference type="Pfam" id="PF07022">
    <property type="entry name" value="Phage_CI_repr"/>
    <property type="match status" value="1"/>
</dbReference>
<evidence type="ECO:0000313" key="4">
    <source>
        <dbReference type="Proteomes" id="UP000008152"/>
    </source>
</evidence>
<dbReference type="PATRIC" id="fig|338187.25.peg.5191"/>
<organism evidence="3 4">
    <name type="scientific">Vibrio campbellii (strain ATCC BAA-1116)</name>
    <dbReference type="NCBI Taxonomy" id="2902295"/>
    <lineage>
        <taxon>Bacteria</taxon>
        <taxon>Pseudomonadati</taxon>
        <taxon>Pseudomonadota</taxon>
        <taxon>Gammaproteobacteria</taxon>
        <taxon>Vibrionales</taxon>
        <taxon>Vibrionaceae</taxon>
        <taxon>Vibrio</taxon>
    </lineage>
</organism>
<dbReference type="EMBL" id="CP000790">
    <property type="protein sequence ID" value="ABU72916.1"/>
    <property type="molecule type" value="Genomic_DNA"/>
</dbReference>
<feature type="domain" description="Bacteriophage CI repressor C-terminal" evidence="2">
    <location>
        <begin position="104"/>
        <end position="202"/>
    </location>
</feature>
<dbReference type="Gene3D" id="2.10.109.10">
    <property type="entry name" value="Umud Fragment, subunit A"/>
    <property type="match status" value="1"/>
</dbReference>
<dbReference type="InterPro" id="IPR032499">
    <property type="entry name" value="Phage_CI_C"/>
</dbReference>
<name>A7N3B6_VIBC1</name>
<proteinExistence type="predicted"/>
<dbReference type="AlphaFoldDB" id="A7N3B6"/>
<dbReference type="GO" id="GO:0003677">
    <property type="term" value="F:DNA binding"/>
    <property type="evidence" value="ECO:0007669"/>
    <property type="project" value="InterPro"/>
</dbReference>
<dbReference type="Pfam" id="PF16452">
    <property type="entry name" value="Phage_CI_C"/>
    <property type="match status" value="1"/>
</dbReference>
<dbReference type="GO" id="GO:0045892">
    <property type="term" value="P:negative regulation of DNA-templated transcription"/>
    <property type="evidence" value="ECO:0007669"/>
    <property type="project" value="InterPro"/>
</dbReference>
<dbReference type="InterPro" id="IPR010744">
    <property type="entry name" value="Phage_CI_N"/>
</dbReference>
<dbReference type="GO" id="GO:0051259">
    <property type="term" value="P:protein complex oligomerization"/>
    <property type="evidence" value="ECO:0007669"/>
    <property type="project" value="InterPro"/>
</dbReference>
<sequence>MSELQEKIPPFEYIGGREVTERMKEVTKTKDFKSLGDVLGISKGTISTWHQRELTPFEVILRLHLKTGASIKYLALGEGEAFPDHAVQEHTSKKNEAKTLFDIDYFALVNGKLIGNETLAFDKSYLVKLGVLNVMGLEHDGSTFIVDKEVRQAVSGTYLVDMDGLLSLNEIQRLPGKKLAISFNGSTLTVEEDEVRVVGRVALVMEKK</sequence>
<dbReference type="Proteomes" id="UP000008152">
    <property type="component" value="Chromosome II"/>
</dbReference>
<gene>
    <name evidence="3" type="ordered locus">VIBHAR_05009</name>
</gene>
<evidence type="ECO:0000259" key="1">
    <source>
        <dbReference type="Pfam" id="PF07022"/>
    </source>
</evidence>
<accession>A7N3B6</accession>
<reference evidence="3 4" key="1">
    <citation type="submission" date="2007-08" db="EMBL/GenBank/DDBJ databases">
        <authorList>
            <consortium name="The Vibrio harveyi Genome Sequencing Project"/>
            <person name="Bassler B."/>
            <person name="Clifton S.W."/>
            <person name="Fulton L."/>
            <person name="Delehaunty K."/>
            <person name="Fronick C."/>
            <person name="Harrison M."/>
            <person name="Markivic C."/>
            <person name="Fulton R."/>
            <person name="Tin-Wollam A.-M."/>
            <person name="Shah N."/>
            <person name="Pepin K."/>
            <person name="Nash W."/>
            <person name="Thiruvilangam P."/>
            <person name="Bhonagiri V."/>
            <person name="Waters C."/>
            <person name="Tu K.C."/>
            <person name="Irgon J."/>
            <person name="Wilson R.K."/>
        </authorList>
    </citation>
    <scope>NUCLEOTIDE SEQUENCE [LARGE SCALE GENOMIC DNA]</scope>
    <source>
        <strain evidence="4">ATCC BAA-1116 / BB120</strain>
    </source>
</reference>